<dbReference type="Gene3D" id="4.10.520.10">
    <property type="entry name" value="IHF-like DNA-binding proteins"/>
    <property type="match status" value="1"/>
</dbReference>
<keyword evidence="6" id="KW-1185">Reference proteome</keyword>
<dbReference type="AlphaFoldDB" id="A0A1W6N1N9"/>
<keyword evidence="2" id="KW-0238">DNA-binding</keyword>
<evidence type="ECO:0000313" key="5">
    <source>
        <dbReference type="EMBL" id="ARN83671.1"/>
    </source>
</evidence>
<evidence type="ECO:0000256" key="2">
    <source>
        <dbReference type="ARBA" id="ARBA00023125"/>
    </source>
</evidence>
<reference evidence="5 6" key="1">
    <citation type="submission" date="2017-02" db="EMBL/GenBank/DDBJ databases">
        <authorList>
            <person name="Peterson S.W."/>
        </authorList>
    </citation>
    <scope>NUCLEOTIDE SEQUENCE [LARGE SCALE GENOMIC DNA]</scope>
    <source>
        <strain evidence="5 6">S285</strain>
    </source>
</reference>
<dbReference type="PANTHER" id="PTHR33175">
    <property type="entry name" value="DNA-BINDING PROTEIN HU"/>
    <property type="match status" value="1"/>
</dbReference>
<dbReference type="EMBL" id="CP019948">
    <property type="protein sequence ID" value="ARN83671.1"/>
    <property type="molecule type" value="Genomic_DNA"/>
</dbReference>
<dbReference type="KEGG" id="mbry:B1812_14435"/>
<dbReference type="GO" id="GO:0003677">
    <property type="term" value="F:DNA binding"/>
    <property type="evidence" value="ECO:0007669"/>
    <property type="project" value="UniProtKB-KW"/>
</dbReference>
<dbReference type="STRING" id="655015.B1812_14435"/>
<dbReference type="SUPFAM" id="SSF47729">
    <property type="entry name" value="IHF-like DNA-binding proteins"/>
    <property type="match status" value="1"/>
</dbReference>
<evidence type="ECO:0000256" key="3">
    <source>
        <dbReference type="RuleBase" id="RU003939"/>
    </source>
</evidence>
<feature type="compositionally biased region" description="Basic residues" evidence="4">
    <location>
        <begin position="63"/>
        <end position="79"/>
    </location>
</feature>
<evidence type="ECO:0000256" key="1">
    <source>
        <dbReference type="ARBA" id="ARBA00010529"/>
    </source>
</evidence>
<name>A0A1W6N1N9_9HYPH</name>
<sequence>MLKRFPSLSRREAARLVKCALDEIADALSRGEESVKLHEFGTFFVRDRSSRADGEPPTGKGASRGRRRSLRFKPSHRLREKVEKGQTREPTNGS</sequence>
<evidence type="ECO:0008006" key="7">
    <source>
        <dbReference type="Google" id="ProtNLM"/>
    </source>
</evidence>
<evidence type="ECO:0000313" key="6">
    <source>
        <dbReference type="Proteomes" id="UP000193978"/>
    </source>
</evidence>
<evidence type="ECO:0000256" key="4">
    <source>
        <dbReference type="SAM" id="MobiDB-lite"/>
    </source>
</evidence>
<protein>
    <recommendedName>
        <fullName evidence="7">Integration host factor subunit alpha</fullName>
    </recommendedName>
</protein>
<dbReference type="InterPro" id="IPR010992">
    <property type="entry name" value="IHF-like_DNA-bd_dom_sf"/>
</dbReference>
<gene>
    <name evidence="5" type="ORF">B1812_14435</name>
</gene>
<dbReference type="InterPro" id="IPR000119">
    <property type="entry name" value="Hist_DNA-bd"/>
</dbReference>
<organism evidence="5 6">
    <name type="scientific">Methylocystis bryophila</name>
    <dbReference type="NCBI Taxonomy" id="655015"/>
    <lineage>
        <taxon>Bacteria</taxon>
        <taxon>Pseudomonadati</taxon>
        <taxon>Pseudomonadota</taxon>
        <taxon>Alphaproteobacteria</taxon>
        <taxon>Hyphomicrobiales</taxon>
        <taxon>Methylocystaceae</taxon>
        <taxon>Methylocystis</taxon>
    </lineage>
</organism>
<dbReference type="SMART" id="SM00411">
    <property type="entry name" value="BHL"/>
    <property type="match status" value="1"/>
</dbReference>
<accession>A0A1W6N1N9</accession>
<proteinExistence type="inferred from homology"/>
<dbReference type="PANTHER" id="PTHR33175:SF2">
    <property type="entry name" value="INTEGRATION HOST FACTOR SUBUNIT ALPHA"/>
    <property type="match status" value="1"/>
</dbReference>
<dbReference type="GO" id="GO:0005829">
    <property type="term" value="C:cytosol"/>
    <property type="evidence" value="ECO:0007669"/>
    <property type="project" value="TreeGrafter"/>
</dbReference>
<dbReference type="GO" id="GO:0030527">
    <property type="term" value="F:structural constituent of chromatin"/>
    <property type="evidence" value="ECO:0007669"/>
    <property type="project" value="InterPro"/>
</dbReference>
<feature type="region of interest" description="Disordered" evidence="4">
    <location>
        <begin position="47"/>
        <end position="94"/>
    </location>
</feature>
<comment type="similarity">
    <text evidence="1 3">Belongs to the bacterial histone-like protein family.</text>
</comment>
<dbReference type="Proteomes" id="UP000193978">
    <property type="component" value="Chromosome"/>
</dbReference>
<dbReference type="Pfam" id="PF00216">
    <property type="entry name" value="Bac_DNA_binding"/>
    <property type="match status" value="1"/>
</dbReference>